<evidence type="ECO:0000256" key="1">
    <source>
        <dbReference type="SAM" id="MobiDB-lite"/>
    </source>
</evidence>
<dbReference type="EMBL" id="JACGCM010001897">
    <property type="protein sequence ID" value="KAF6147529.1"/>
    <property type="molecule type" value="Genomic_DNA"/>
</dbReference>
<accession>A0A7J7LY48</accession>
<sequence>MEALTMIKKGNKASLPIKEGYSIHFSLSPKKGNTNRDKKAAVTVTWSKKRQH</sequence>
<reference evidence="2 3" key="1">
    <citation type="journal article" date="2020" name="IScience">
        <title>Genome Sequencing of the Endangered Kingdonia uniflora (Circaeasteraceae, Ranunculales) Reveals Potential Mechanisms of Evolutionary Specialization.</title>
        <authorList>
            <person name="Sun Y."/>
            <person name="Deng T."/>
            <person name="Zhang A."/>
            <person name="Moore M.J."/>
            <person name="Landis J.B."/>
            <person name="Lin N."/>
            <person name="Zhang H."/>
            <person name="Zhang X."/>
            <person name="Huang J."/>
            <person name="Zhang X."/>
            <person name="Sun H."/>
            <person name="Wang H."/>
        </authorList>
    </citation>
    <scope>NUCLEOTIDE SEQUENCE [LARGE SCALE GENOMIC DNA]</scope>
    <source>
        <strain evidence="2">TB1705</strain>
        <tissue evidence="2">Leaf</tissue>
    </source>
</reference>
<protein>
    <submittedName>
        <fullName evidence="2">Uncharacterized protein</fullName>
    </submittedName>
</protein>
<comment type="caution">
    <text evidence="2">The sequence shown here is derived from an EMBL/GenBank/DDBJ whole genome shotgun (WGS) entry which is preliminary data.</text>
</comment>
<organism evidence="2 3">
    <name type="scientific">Kingdonia uniflora</name>
    <dbReference type="NCBI Taxonomy" id="39325"/>
    <lineage>
        <taxon>Eukaryota</taxon>
        <taxon>Viridiplantae</taxon>
        <taxon>Streptophyta</taxon>
        <taxon>Embryophyta</taxon>
        <taxon>Tracheophyta</taxon>
        <taxon>Spermatophyta</taxon>
        <taxon>Magnoliopsida</taxon>
        <taxon>Ranunculales</taxon>
        <taxon>Circaeasteraceae</taxon>
        <taxon>Kingdonia</taxon>
    </lineage>
</organism>
<dbReference type="AlphaFoldDB" id="A0A7J7LY48"/>
<evidence type="ECO:0000313" key="3">
    <source>
        <dbReference type="Proteomes" id="UP000541444"/>
    </source>
</evidence>
<proteinExistence type="predicted"/>
<dbReference type="Proteomes" id="UP000541444">
    <property type="component" value="Unassembled WGS sequence"/>
</dbReference>
<evidence type="ECO:0000313" key="2">
    <source>
        <dbReference type="EMBL" id="KAF6147529.1"/>
    </source>
</evidence>
<gene>
    <name evidence="2" type="ORF">GIB67_040937</name>
</gene>
<keyword evidence="3" id="KW-1185">Reference proteome</keyword>
<feature type="region of interest" description="Disordered" evidence="1">
    <location>
        <begin position="28"/>
        <end position="52"/>
    </location>
</feature>
<name>A0A7J7LY48_9MAGN</name>